<evidence type="ECO:0000313" key="1">
    <source>
        <dbReference type="EMBL" id="QUE50088.1"/>
    </source>
</evidence>
<reference evidence="1" key="1">
    <citation type="submission" date="2021-04" db="EMBL/GenBank/DDBJ databases">
        <title>Luteolibacter sp. 32A isolated from the skin of an Anderson's salamander (Ambystoma andersonii).</title>
        <authorList>
            <person name="Spergser J."/>
            <person name="Busse H.-J."/>
        </authorList>
    </citation>
    <scope>NUCLEOTIDE SEQUENCE</scope>
    <source>
        <strain evidence="1">32A</strain>
    </source>
</reference>
<dbReference type="RefSeq" id="WP_211630177.1">
    <property type="nucleotide sequence ID" value="NZ_CP073100.1"/>
</dbReference>
<dbReference type="Proteomes" id="UP000676169">
    <property type="component" value="Chromosome"/>
</dbReference>
<evidence type="ECO:0000313" key="2">
    <source>
        <dbReference type="Proteomes" id="UP000676169"/>
    </source>
</evidence>
<proteinExistence type="predicted"/>
<dbReference type="EMBL" id="CP073100">
    <property type="protein sequence ID" value="QUE50088.1"/>
    <property type="molecule type" value="Genomic_DNA"/>
</dbReference>
<protein>
    <submittedName>
        <fullName evidence="1">Uncharacterized protein</fullName>
    </submittedName>
</protein>
<keyword evidence="2" id="KW-1185">Reference proteome</keyword>
<accession>A0A975G6Y6</accession>
<organism evidence="1 2">
    <name type="scientific">Luteolibacter ambystomatis</name>
    <dbReference type="NCBI Taxonomy" id="2824561"/>
    <lineage>
        <taxon>Bacteria</taxon>
        <taxon>Pseudomonadati</taxon>
        <taxon>Verrucomicrobiota</taxon>
        <taxon>Verrucomicrobiia</taxon>
        <taxon>Verrucomicrobiales</taxon>
        <taxon>Verrucomicrobiaceae</taxon>
        <taxon>Luteolibacter</taxon>
    </lineage>
</organism>
<name>A0A975G6Y6_9BACT</name>
<dbReference type="KEGG" id="lamb:KBB96_14575"/>
<gene>
    <name evidence="1" type="ORF">KBB96_14575</name>
</gene>
<sequence length="242" mass="27608">MNDLIREFIRDFSRGRYKNSKIEEGPEVTFLIIDDTVQATERQISTLRSKVSQLIDSEVMIVRHADRLRDTITQSLGALIAEAVGILVDSINLENLRSFKPTVSISLLCHEDELTKETTKKITKVANSVFESLEYRNTNILFEARFTDHLAEAEVLQIILRNSPVSAEKICSALNFQSTRSSAISVAQVLLVIDRLRKKKWVIWQESGNYVPTHASLYIFASHRSRSSSDVKRALELARKKW</sequence>
<dbReference type="AlphaFoldDB" id="A0A975G6Y6"/>